<dbReference type="EC" id="2.3.1.269" evidence="8"/>
<dbReference type="InterPro" id="IPR004563">
    <property type="entry name" value="Apolipo_AcylTrfase"/>
</dbReference>
<dbReference type="AlphaFoldDB" id="A0A3A9Z8Y5"/>
<feature type="transmembrane region" description="Helical" evidence="8">
    <location>
        <begin position="109"/>
        <end position="128"/>
    </location>
</feature>
<comment type="subcellular location">
    <subcellularLocation>
        <location evidence="1 8">Cell membrane</location>
        <topology evidence="1 8">Multi-pass membrane protein</topology>
    </subcellularLocation>
</comment>
<dbReference type="OrthoDB" id="9804277at2"/>
<proteinExistence type="inferred from homology"/>
<feature type="transmembrane region" description="Helical" evidence="8">
    <location>
        <begin position="252"/>
        <end position="273"/>
    </location>
</feature>
<name>A0A3A9Z8Y5_9ACTN</name>
<feature type="compositionally biased region" description="Pro residues" evidence="9">
    <location>
        <begin position="24"/>
        <end position="42"/>
    </location>
</feature>
<dbReference type="EMBL" id="RBAL01000003">
    <property type="protein sequence ID" value="RKN44755.1"/>
    <property type="molecule type" value="Genomic_DNA"/>
</dbReference>
<evidence type="ECO:0000256" key="8">
    <source>
        <dbReference type="HAMAP-Rule" id="MF_01148"/>
    </source>
</evidence>
<feature type="transmembrane region" description="Helical" evidence="8">
    <location>
        <begin position="206"/>
        <end position="231"/>
    </location>
</feature>
<reference evidence="11 12" key="1">
    <citation type="journal article" date="2014" name="Int. J. Syst. Evol. Microbiol.">
        <title>Streptomyces hoynatensis sp. nov., isolated from deep marine sediment.</title>
        <authorList>
            <person name="Veyisoglu A."/>
            <person name="Sahin N."/>
        </authorList>
    </citation>
    <scope>NUCLEOTIDE SEQUENCE [LARGE SCALE GENOMIC DNA]</scope>
    <source>
        <strain evidence="11 12">KCTC 29097</strain>
    </source>
</reference>
<keyword evidence="12" id="KW-1185">Reference proteome</keyword>
<dbReference type="InterPro" id="IPR036526">
    <property type="entry name" value="C-N_Hydrolase_sf"/>
</dbReference>
<feature type="domain" description="CN hydrolase" evidence="10">
    <location>
        <begin position="283"/>
        <end position="538"/>
    </location>
</feature>
<dbReference type="GO" id="GO:0016410">
    <property type="term" value="F:N-acyltransferase activity"/>
    <property type="evidence" value="ECO:0007669"/>
    <property type="project" value="UniProtKB-UniRule"/>
</dbReference>
<organism evidence="11 12">
    <name type="scientific">Streptomyces hoynatensis</name>
    <dbReference type="NCBI Taxonomy" id="1141874"/>
    <lineage>
        <taxon>Bacteria</taxon>
        <taxon>Bacillati</taxon>
        <taxon>Actinomycetota</taxon>
        <taxon>Actinomycetes</taxon>
        <taxon>Kitasatosporales</taxon>
        <taxon>Streptomycetaceae</taxon>
        <taxon>Streptomyces</taxon>
    </lineage>
</organism>
<dbReference type="GO" id="GO:0005886">
    <property type="term" value="C:plasma membrane"/>
    <property type="evidence" value="ECO:0007669"/>
    <property type="project" value="UniProtKB-SubCell"/>
</dbReference>
<keyword evidence="3 8" id="KW-0808">Transferase</keyword>
<feature type="region of interest" description="Disordered" evidence="9">
    <location>
        <begin position="1"/>
        <end position="55"/>
    </location>
</feature>
<comment type="catalytic activity">
    <reaction evidence="8">
        <text>N-terminal S-1,2-diacyl-sn-glyceryl-L-cysteinyl-[lipoprotein] + a glycerophospholipid = N-acyl-S-1,2-diacyl-sn-glyceryl-L-cysteinyl-[lipoprotein] + a 2-acyl-sn-glycero-3-phospholipid + H(+)</text>
        <dbReference type="Rhea" id="RHEA:48228"/>
        <dbReference type="Rhea" id="RHEA-COMP:14681"/>
        <dbReference type="Rhea" id="RHEA-COMP:14684"/>
        <dbReference type="ChEBI" id="CHEBI:15378"/>
        <dbReference type="ChEBI" id="CHEBI:136912"/>
        <dbReference type="ChEBI" id="CHEBI:140656"/>
        <dbReference type="ChEBI" id="CHEBI:140657"/>
        <dbReference type="ChEBI" id="CHEBI:140660"/>
        <dbReference type="EC" id="2.3.1.269"/>
    </reaction>
</comment>
<accession>A0A3A9Z8Y5</accession>
<evidence type="ECO:0000256" key="7">
    <source>
        <dbReference type="ARBA" id="ARBA00023315"/>
    </source>
</evidence>
<dbReference type="CDD" id="cd07571">
    <property type="entry name" value="ALP_N-acyl_transferase"/>
    <property type="match status" value="1"/>
</dbReference>
<dbReference type="PROSITE" id="PS50263">
    <property type="entry name" value="CN_HYDROLASE"/>
    <property type="match status" value="1"/>
</dbReference>
<evidence type="ECO:0000313" key="12">
    <source>
        <dbReference type="Proteomes" id="UP000272474"/>
    </source>
</evidence>
<keyword evidence="6 8" id="KW-0472">Membrane</keyword>
<feature type="compositionally biased region" description="Polar residues" evidence="9">
    <location>
        <begin position="1"/>
        <end position="10"/>
    </location>
</feature>
<dbReference type="Pfam" id="PF00795">
    <property type="entry name" value="CN_hydrolase"/>
    <property type="match status" value="1"/>
</dbReference>
<feature type="transmembrane region" description="Helical" evidence="8">
    <location>
        <begin position="140"/>
        <end position="158"/>
    </location>
</feature>
<evidence type="ECO:0000259" key="10">
    <source>
        <dbReference type="PROSITE" id="PS50263"/>
    </source>
</evidence>
<keyword evidence="2 8" id="KW-1003">Cell membrane</keyword>
<dbReference type="UniPathway" id="UPA00666"/>
<keyword evidence="4 8" id="KW-0812">Transmembrane</keyword>
<feature type="transmembrane region" description="Helical" evidence="8">
    <location>
        <begin position="67"/>
        <end position="89"/>
    </location>
</feature>
<evidence type="ECO:0000256" key="1">
    <source>
        <dbReference type="ARBA" id="ARBA00004651"/>
    </source>
</evidence>
<dbReference type="HAMAP" id="MF_01148">
    <property type="entry name" value="Lnt"/>
    <property type="match status" value="1"/>
</dbReference>
<dbReference type="GO" id="GO:0042158">
    <property type="term" value="P:lipoprotein biosynthetic process"/>
    <property type="evidence" value="ECO:0007669"/>
    <property type="project" value="UniProtKB-UniRule"/>
</dbReference>
<keyword evidence="5 8" id="KW-1133">Transmembrane helix</keyword>
<evidence type="ECO:0000256" key="2">
    <source>
        <dbReference type="ARBA" id="ARBA00022475"/>
    </source>
</evidence>
<comment type="pathway">
    <text evidence="8">Protein modification; lipoprotein biosynthesis (N-acyl transfer).</text>
</comment>
<dbReference type="Pfam" id="PF20154">
    <property type="entry name" value="LNT_N"/>
    <property type="match status" value="1"/>
</dbReference>
<evidence type="ECO:0000256" key="9">
    <source>
        <dbReference type="SAM" id="MobiDB-lite"/>
    </source>
</evidence>
<keyword evidence="7 8" id="KW-0012">Acyltransferase</keyword>
<dbReference type="Gene3D" id="3.60.110.10">
    <property type="entry name" value="Carbon-nitrogen hydrolase"/>
    <property type="match status" value="1"/>
</dbReference>
<dbReference type="RefSeq" id="WP_120676461.1">
    <property type="nucleotide sequence ID" value="NZ_RBAL01000003.1"/>
</dbReference>
<gene>
    <name evidence="8 11" type="primary">lnt</name>
    <name evidence="11" type="ORF">D7294_06385</name>
</gene>
<dbReference type="PANTHER" id="PTHR38686:SF1">
    <property type="entry name" value="APOLIPOPROTEIN N-ACYLTRANSFERASE"/>
    <property type="match status" value="1"/>
</dbReference>
<keyword evidence="11" id="KW-0449">Lipoprotein</keyword>
<comment type="function">
    <text evidence="8">Catalyzes the phospholipid dependent N-acylation of the N-terminal cysteine of apolipoprotein, the last step in lipoprotein maturation.</text>
</comment>
<evidence type="ECO:0000313" key="11">
    <source>
        <dbReference type="EMBL" id="RKN44755.1"/>
    </source>
</evidence>
<dbReference type="InterPro" id="IPR003010">
    <property type="entry name" value="C-N_Hydrolase"/>
</dbReference>
<evidence type="ECO:0000256" key="6">
    <source>
        <dbReference type="ARBA" id="ARBA00023136"/>
    </source>
</evidence>
<evidence type="ECO:0000256" key="5">
    <source>
        <dbReference type="ARBA" id="ARBA00022989"/>
    </source>
</evidence>
<comment type="similarity">
    <text evidence="8">Belongs to the CN hydrolase family. Apolipoprotein N-acyltransferase subfamily.</text>
</comment>
<dbReference type="SUPFAM" id="SSF56317">
    <property type="entry name" value="Carbon-nitrogen hydrolase"/>
    <property type="match status" value="1"/>
</dbReference>
<evidence type="ECO:0000256" key="4">
    <source>
        <dbReference type="ARBA" id="ARBA00022692"/>
    </source>
</evidence>
<dbReference type="InterPro" id="IPR045378">
    <property type="entry name" value="LNT_N"/>
</dbReference>
<dbReference type="PANTHER" id="PTHR38686">
    <property type="entry name" value="APOLIPOPROTEIN N-ACYLTRANSFERASE"/>
    <property type="match status" value="1"/>
</dbReference>
<sequence>MPSGPETTTAGDAEDFREDAAEPPAGPPGAPPPGGAVPPDAPAAPSAPAGRRPTRRRRLAAAARRHWRVSLVAAATGVLLALAFPPYGVWPLSFLAVAALSVLTHGRTWRQGAWLGFALALPFFFWLLRWLHVIGWDVTFGLALAEAAFFLALGAGLARTSTLRLWPLWGACLWVAEECARDRLPLGGFPWGRLAFANTSSPFTPLAALGGAPLVSFAVALCGTLLAWAALRLARAHGTGRPSWRAVRRRTVALPALGATALAAGAAVAGYAVPVPTDAEDTVSIAVVQGNVQRPGMDFLGRPMQILDNHVDATLRLAEDIEAGRVERPDLVLWPENASDLDPYRDAEARAAIEEAVRAVGVPILVGALVDHPTKEGYVLNQGIVWDPVTGPGASYTKQHPVPFGEYVPFRDQLSTVITRLQRVPRDFYPGDHTGVLDVGPARLGDVICFEVAYDGIVRDTVNDGARALVVQTNNATYGRTGQPEQQLAMSQLRAVEHGRAVVTVATSGISAIVAPDGSIEQRTEEFTQDVLTARLPLRDGKTVADRLGAAPEWALTAVGLGAWALVVVRGRRARRAAPAADLAQAAPPARAGGTAAEGAAGD</sequence>
<dbReference type="NCBIfam" id="TIGR00546">
    <property type="entry name" value="lnt"/>
    <property type="match status" value="1"/>
</dbReference>
<protein>
    <recommendedName>
        <fullName evidence="8">Apolipoprotein N-acyltransferase</fullName>
        <shortName evidence="8">ALP N-acyltransferase</shortName>
        <ecNumber evidence="8">2.3.1.269</ecNumber>
    </recommendedName>
</protein>
<evidence type="ECO:0000256" key="3">
    <source>
        <dbReference type="ARBA" id="ARBA00022679"/>
    </source>
</evidence>
<comment type="caution">
    <text evidence="8">Lacks conserved residue(s) required for the propagation of feature annotation.</text>
</comment>
<dbReference type="Proteomes" id="UP000272474">
    <property type="component" value="Unassembled WGS sequence"/>
</dbReference>
<comment type="caution">
    <text evidence="11">The sequence shown here is derived from an EMBL/GenBank/DDBJ whole genome shotgun (WGS) entry which is preliminary data.</text>
</comment>
<feature type="region of interest" description="Disordered" evidence="9">
    <location>
        <begin position="578"/>
        <end position="603"/>
    </location>
</feature>